<sequence length="71" mass="8029">MTIRTCVNPHEVNFNLNRNQHSINSHTSTTTTMIIWPLNDKSGQKRLTKPDCAIKMQLTITAKTPISSIHV</sequence>
<dbReference type="Proteomes" id="UP000887565">
    <property type="component" value="Unplaced"/>
</dbReference>
<organism evidence="1 2">
    <name type="scientific">Romanomermis culicivorax</name>
    <name type="common">Nematode worm</name>
    <dbReference type="NCBI Taxonomy" id="13658"/>
    <lineage>
        <taxon>Eukaryota</taxon>
        <taxon>Metazoa</taxon>
        <taxon>Ecdysozoa</taxon>
        <taxon>Nematoda</taxon>
        <taxon>Enoplea</taxon>
        <taxon>Dorylaimia</taxon>
        <taxon>Mermithida</taxon>
        <taxon>Mermithoidea</taxon>
        <taxon>Mermithidae</taxon>
        <taxon>Romanomermis</taxon>
    </lineage>
</organism>
<keyword evidence="1" id="KW-1185">Reference proteome</keyword>
<name>A0A915I884_ROMCU</name>
<proteinExistence type="predicted"/>
<reference evidence="2" key="1">
    <citation type="submission" date="2022-11" db="UniProtKB">
        <authorList>
            <consortium name="WormBaseParasite"/>
        </authorList>
    </citation>
    <scope>IDENTIFICATION</scope>
</reference>
<evidence type="ECO:0000313" key="1">
    <source>
        <dbReference type="Proteomes" id="UP000887565"/>
    </source>
</evidence>
<dbReference type="WBParaSite" id="nRc.2.0.1.t10370-RA">
    <property type="protein sequence ID" value="nRc.2.0.1.t10370-RA"/>
    <property type="gene ID" value="nRc.2.0.1.g10370"/>
</dbReference>
<dbReference type="AlphaFoldDB" id="A0A915I884"/>
<evidence type="ECO:0000313" key="2">
    <source>
        <dbReference type="WBParaSite" id="nRc.2.0.1.t10370-RA"/>
    </source>
</evidence>
<protein>
    <submittedName>
        <fullName evidence="2">Uncharacterized protein</fullName>
    </submittedName>
</protein>
<accession>A0A915I884</accession>